<feature type="region of interest" description="Disordered" evidence="1">
    <location>
        <begin position="74"/>
        <end position="96"/>
    </location>
</feature>
<dbReference type="RefSeq" id="WP_007982545.1">
    <property type="nucleotide sequence ID" value="NZ_AEMG01000027.1"/>
</dbReference>
<sequence>MSDVDTPENYADTVQDLKEEETSGTTTETPADVPTGVDPREPQSGFSLPRPSAATLGMAVLVIVAVVLLYRRRSSSDIDDVTDTNPKPSPENEEFAKVQDMTNEAVIETNQTPADTIPQNGQPHEQDEAVARVLQDAGKLTGGGD</sequence>
<name>E7QYD0_HALPU</name>
<organism evidence="3 5">
    <name type="scientific">Haladaptatus paucihalophilus DX253</name>
    <dbReference type="NCBI Taxonomy" id="797209"/>
    <lineage>
        <taxon>Archaea</taxon>
        <taxon>Methanobacteriati</taxon>
        <taxon>Methanobacteriota</taxon>
        <taxon>Stenosarchaea group</taxon>
        <taxon>Halobacteria</taxon>
        <taxon>Halobacteriales</taxon>
        <taxon>Haladaptataceae</taxon>
        <taxon>Haladaptatus</taxon>
    </lineage>
</organism>
<dbReference type="AlphaFoldDB" id="E7QYD0"/>
<evidence type="ECO:0000313" key="6">
    <source>
        <dbReference type="Proteomes" id="UP000184203"/>
    </source>
</evidence>
<keyword evidence="2" id="KW-1133">Transmembrane helix</keyword>
<keyword evidence="2" id="KW-0472">Membrane</keyword>
<dbReference type="STRING" id="797209.GCA_000376445_02147"/>
<feature type="transmembrane region" description="Helical" evidence="2">
    <location>
        <begin position="52"/>
        <end position="70"/>
    </location>
</feature>
<accession>E7QYD0</accession>
<dbReference type="Proteomes" id="UP000003751">
    <property type="component" value="Unassembled WGS sequence"/>
</dbReference>
<feature type="region of interest" description="Disordered" evidence="1">
    <location>
        <begin position="1"/>
        <end position="52"/>
    </location>
</feature>
<gene>
    <name evidence="4" type="ORF">SAMN05444342_4397</name>
    <name evidence="3" type="ORF">ZOD2009_19103</name>
</gene>
<keyword evidence="2" id="KW-0812">Transmembrane</keyword>
<evidence type="ECO:0000313" key="4">
    <source>
        <dbReference type="EMBL" id="SHL68179.1"/>
    </source>
</evidence>
<reference evidence="3 5" key="1">
    <citation type="journal article" date="2014" name="ISME J.">
        <title>Trehalose/2-sulfotrehalose biosynthesis and glycine-betaine uptake are widely spread mechanisms for osmoadaptation in the Halobacteriales.</title>
        <authorList>
            <person name="Youssef N.H."/>
            <person name="Savage-Ashlock K.N."/>
            <person name="McCully A.L."/>
            <person name="Luedtke B."/>
            <person name="Shaw E.I."/>
            <person name="Hoff W.D."/>
            <person name="Elshahed M.S."/>
        </authorList>
    </citation>
    <scope>NUCLEOTIDE SEQUENCE [LARGE SCALE GENOMIC DNA]</scope>
    <source>
        <strain evidence="3 5">DX253</strain>
    </source>
</reference>
<evidence type="ECO:0000256" key="2">
    <source>
        <dbReference type="SAM" id="Phobius"/>
    </source>
</evidence>
<proteinExistence type="predicted"/>
<evidence type="ECO:0000313" key="5">
    <source>
        <dbReference type="Proteomes" id="UP000003751"/>
    </source>
</evidence>
<reference evidence="6" key="3">
    <citation type="submission" date="2016-11" db="EMBL/GenBank/DDBJ databases">
        <authorList>
            <person name="Varghese N."/>
            <person name="Submissions S."/>
        </authorList>
    </citation>
    <scope>NUCLEOTIDE SEQUENCE [LARGE SCALE GENOMIC DNA]</scope>
    <source>
        <strain evidence="6">DX253</strain>
    </source>
</reference>
<evidence type="ECO:0000313" key="3">
    <source>
        <dbReference type="EMBL" id="EFW90455.1"/>
    </source>
</evidence>
<protein>
    <submittedName>
        <fullName evidence="3">Uncharacterized protein</fullName>
    </submittedName>
</protein>
<evidence type="ECO:0000256" key="1">
    <source>
        <dbReference type="SAM" id="MobiDB-lite"/>
    </source>
</evidence>
<dbReference type="Proteomes" id="UP000184203">
    <property type="component" value="Unassembled WGS sequence"/>
</dbReference>
<dbReference type="EMBL" id="FRAN01000011">
    <property type="protein sequence ID" value="SHL68179.1"/>
    <property type="molecule type" value="Genomic_DNA"/>
</dbReference>
<dbReference type="PATRIC" id="fig|797209.4.peg.3736"/>
<keyword evidence="6" id="KW-1185">Reference proteome</keyword>
<reference evidence="4" key="2">
    <citation type="submission" date="2016-11" db="EMBL/GenBank/DDBJ databases">
        <authorList>
            <person name="Jaros S."/>
            <person name="Januszkiewicz K."/>
            <person name="Wedrychowicz H."/>
        </authorList>
    </citation>
    <scope>NUCLEOTIDE SEQUENCE [LARGE SCALE GENOMIC DNA]</scope>
    <source>
        <strain evidence="4">DX253</strain>
    </source>
</reference>
<dbReference type="EMBL" id="AEMG01000027">
    <property type="protein sequence ID" value="EFW90455.1"/>
    <property type="molecule type" value="Genomic_DNA"/>
</dbReference>